<feature type="transmembrane region" description="Helical" evidence="1">
    <location>
        <begin position="147"/>
        <end position="169"/>
    </location>
</feature>
<proteinExistence type="predicted"/>
<evidence type="ECO:0008006" key="4">
    <source>
        <dbReference type="Google" id="ProtNLM"/>
    </source>
</evidence>
<feature type="transmembrane region" description="Helical" evidence="1">
    <location>
        <begin position="228"/>
        <end position="250"/>
    </location>
</feature>
<protein>
    <recommendedName>
        <fullName evidence="4">ABC transporter permease</fullName>
    </recommendedName>
</protein>
<feature type="transmembrane region" description="Helical" evidence="1">
    <location>
        <begin position="181"/>
        <end position="201"/>
    </location>
</feature>
<feature type="transmembrane region" description="Helical" evidence="1">
    <location>
        <begin position="70"/>
        <end position="92"/>
    </location>
</feature>
<keyword evidence="3" id="KW-1185">Reference proteome</keyword>
<sequence>MTIFISMFQKEWKELISTYKIIFVPIAFAILMISFPISMKLLPDLLASDMPEGTVIKIPEQSTSEVMSAAFSNFELIGVIVLILISMGSIAGERDKGVAAMVLVKPVSRAVYLLAKWSVYSLLSIGSFIFGMLLAAYYTNVLFSGNLIWSDTIIGILLYLPFIVLIITFSICASTFSKSPVAAGTISIVVYLLITNLPKFIQASWVDNLPHGLVESANEFMKGNMIEIAGPLLSVFFLIVLVLAVGIIQLNRQEI</sequence>
<dbReference type="OrthoDB" id="4187110at2"/>
<dbReference type="STRING" id="1679170.AC625_05135"/>
<keyword evidence="1" id="KW-0812">Transmembrane</keyword>
<dbReference type="PATRIC" id="fig|1679170.3.peg.1095"/>
<comment type="caution">
    <text evidence="2">The sequence shown here is derived from an EMBL/GenBank/DDBJ whole genome shotgun (WGS) entry which is preliminary data.</text>
</comment>
<feature type="transmembrane region" description="Helical" evidence="1">
    <location>
        <begin position="21"/>
        <end position="42"/>
    </location>
</feature>
<evidence type="ECO:0000256" key="1">
    <source>
        <dbReference type="SAM" id="Phobius"/>
    </source>
</evidence>
<dbReference type="RefSeq" id="WP_053178015.1">
    <property type="nucleotide sequence ID" value="NZ_LFZW01000001.1"/>
</dbReference>
<feature type="transmembrane region" description="Helical" evidence="1">
    <location>
        <begin position="113"/>
        <end position="135"/>
    </location>
</feature>
<evidence type="ECO:0000313" key="2">
    <source>
        <dbReference type="EMBL" id="KMY48961.1"/>
    </source>
</evidence>
<accession>A0A0K9GQS2</accession>
<dbReference type="EMBL" id="LFZW01000001">
    <property type="protein sequence ID" value="KMY48961.1"/>
    <property type="molecule type" value="Genomic_DNA"/>
</dbReference>
<gene>
    <name evidence="2" type="ORF">AC625_05135</name>
</gene>
<name>A0A0K9GQS2_9BACI</name>
<dbReference type="GO" id="GO:0005886">
    <property type="term" value="C:plasma membrane"/>
    <property type="evidence" value="ECO:0007669"/>
    <property type="project" value="UniProtKB-SubCell"/>
</dbReference>
<dbReference type="Pfam" id="PF12679">
    <property type="entry name" value="ABC2_membrane_2"/>
    <property type="match status" value="1"/>
</dbReference>
<keyword evidence="1" id="KW-1133">Transmembrane helix</keyword>
<reference evidence="3" key="1">
    <citation type="submission" date="2015-07" db="EMBL/GenBank/DDBJ databases">
        <title>Genome sequencing project for genomic taxonomy and phylogenomics of Bacillus-like bacteria.</title>
        <authorList>
            <person name="Liu B."/>
            <person name="Wang J."/>
            <person name="Zhu Y."/>
            <person name="Liu G."/>
            <person name="Chen Q."/>
            <person name="Chen Z."/>
            <person name="Lan J."/>
            <person name="Che J."/>
            <person name="Ge C."/>
            <person name="Shi H."/>
            <person name="Pan Z."/>
            <person name="Liu X."/>
        </authorList>
    </citation>
    <scope>NUCLEOTIDE SEQUENCE [LARGE SCALE GENOMIC DNA]</scope>
    <source>
        <strain evidence="3">FJAT-27997</strain>
    </source>
</reference>
<dbReference type="AlphaFoldDB" id="A0A0K9GQS2"/>
<dbReference type="Proteomes" id="UP000037146">
    <property type="component" value="Unassembled WGS sequence"/>
</dbReference>
<evidence type="ECO:0000313" key="3">
    <source>
        <dbReference type="Proteomes" id="UP000037146"/>
    </source>
</evidence>
<keyword evidence="1" id="KW-0472">Membrane</keyword>
<dbReference type="PANTHER" id="PTHR43471">
    <property type="entry name" value="ABC TRANSPORTER PERMEASE"/>
    <property type="match status" value="1"/>
</dbReference>
<dbReference type="GO" id="GO:0140359">
    <property type="term" value="F:ABC-type transporter activity"/>
    <property type="evidence" value="ECO:0007669"/>
    <property type="project" value="InterPro"/>
</dbReference>
<organism evidence="2 3">
    <name type="scientific">Peribacillus loiseleuriae</name>
    <dbReference type="NCBI Taxonomy" id="1679170"/>
    <lineage>
        <taxon>Bacteria</taxon>
        <taxon>Bacillati</taxon>
        <taxon>Bacillota</taxon>
        <taxon>Bacilli</taxon>
        <taxon>Bacillales</taxon>
        <taxon>Bacillaceae</taxon>
        <taxon>Peribacillus</taxon>
    </lineage>
</organism>